<dbReference type="EMBL" id="FN667742">
    <property type="protein sequence ID" value="CBJ89587.1"/>
    <property type="molecule type" value="Genomic_DNA"/>
</dbReference>
<proteinExistence type="predicted"/>
<name>D3VBE8_XENNA</name>
<keyword evidence="1" id="KW-1133">Transmembrane helix</keyword>
<keyword evidence="3" id="KW-1185">Reference proteome</keyword>
<accession>D3VBE8</accession>
<keyword evidence="1" id="KW-0812">Transmembrane</keyword>
<dbReference type="AlphaFoldDB" id="D3VBE8"/>
<dbReference type="KEGG" id="xne:XNC1_1524"/>
<dbReference type="HOGENOM" id="CLU_3142382_0_0_6"/>
<organism evidence="2 3">
    <name type="scientific">Xenorhabdus nematophila (strain ATCC 19061 / DSM 3370 / CCUG 14189 / LMG 1036 / NCIMB 9965 / AN6)</name>
    <dbReference type="NCBI Taxonomy" id="406817"/>
    <lineage>
        <taxon>Bacteria</taxon>
        <taxon>Pseudomonadati</taxon>
        <taxon>Pseudomonadota</taxon>
        <taxon>Gammaproteobacteria</taxon>
        <taxon>Enterobacterales</taxon>
        <taxon>Morganellaceae</taxon>
        <taxon>Xenorhabdus</taxon>
    </lineage>
</organism>
<reference evidence="2 3" key="1">
    <citation type="journal article" date="2011" name="PLoS ONE">
        <title>The entomopathogenic bacterial endosymbionts xenorhabdus and photorhabdus: convergent lifestyles from divergent genomes.</title>
        <authorList>
            <person name="Chaston J.M."/>
            <person name="Suen G."/>
            <person name="Tucker S.L."/>
            <person name="Andersen A.W."/>
            <person name="Bhasin A."/>
            <person name="Bode E."/>
            <person name="Bode H.B."/>
            <person name="Brachmann A.O."/>
            <person name="Cowles C.E."/>
            <person name="Cowles K.N."/>
            <person name="Darby C."/>
            <person name="de Leon L."/>
            <person name="Drace K."/>
            <person name="Du Z."/>
            <person name="Givaudan A."/>
            <person name="Herbert Tran E.E."/>
            <person name="Jewell K.A."/>
            <person name="Knack J.J."/>
            <person name="Krasomil-Osterfeld K.C."/>
            <person name="Kukor R."/>
            <person name="Lanois A."/>
            <person name="Latreille P."/>
            <person name="Leimgruber N.K."/>
            <person name="Lipke C.M."/>
            <person name="Liu R."/>
            <person name="Lu X."/>
            <person name="Martens E.C."/>
            <person name="Marri P.R."/>
            <person name="Medigue C."/>
            <person name="Menard M.L."/>
            <person name="Miller N.M."/>
            <person name="Morales-Soto N."/>
            <person name="Norton S."/>
            <person name="Ogier J.C."/>
            <person name="Orchard S.S."/>
            <person name="Park D."/>
            <person name="Park Y."/>
            <person name="Qurollo B.A."/>
            <person name="Sugar D.R."/>
            <person name="Richards G.R."/>
            <person name="Rouy Z."/>
            <person name="Slominski B."/>
            <person name="Slominski K."/>
            <person name="Snyder H."/>
            <person name="Tjaden B.C."/>
            <person name="van der Hoeven R."/>
            <person name="Welch R.D."/>
            <person name="Wheeler C."/>
            <person name="Xiang B."/>
            <person name="Barbazuk B."/>
            <person name="Gaudriault S."/>
            <person name="Goodner B."/>
            <person name="Slater S.C."/>
            <person name="Forst S."/>
            <person name="Goldman B.S."/>
            <person name="Goodrich-Blair H."/>
        </authorList>
    </citation>
    <scope>NUCLEOTIDE SEQUENCE [LARGE SCALE GENOMIC DNA]</scope>
    <source>
        <strain evidence="3">ATCC 19061 / DSM 3370 / CCUG 14189 / LMG 1036 / NCIMB 9965 / AN6</strain>
    </source>
</reference>
<protein>
    <submittedName>
        <fullName evidence="2">Uncharacterized protein</fullName>
    </submittedName>
</protein>
<feature type="transmembrane region" description="Helical" evidence="1">
    <location>
        <begin position="14"/>
        <end position="34"/>
    </location>
</feature>
<evidence type="ECO:0000256" key="1">
    <source>
        <dbReference type="SAM" id="Phobius"/>
    </source>
</evidence>
<dbReference type="Proteomes" id="UP000008075">
    <property type="component" value="Chromosome"/>
</dbReference>
<sequence length="57" mass="6328">MAKQATSSLLLWEVLPFLLLFIPCYNAGLGLFCITEQSRKKCQPLLSMAGIILSINK</sequence>
<evidence type="ECO:0000313" key="3">
    <source>
        <dbReference type="Proteomes" id="UP000008075"/>
    </source>
</evidence>
<keyword evidence="1" id="KW-0472">Membrane</keyword>
<gene>
    <name evidence="2" type="ordered locus">XNC1_1524</name>
</gene>
<evidence type="ECO:0000313" key="2">
    <source>
        <dbReference type="EMBL" id="CBJ89587.1"/>
    </source>
</evidence>